<dbReference type="InterPro" id="IPR002740">
    <property type="entry name" value="EVE_domain"/>
</dbReference>
<dbReference type="PANTHER" id="PTHR14087">
    <property type="entry name" value="THYMOCYTE NUCLEAR PROTEIN 1"/>
    <property type="match status" value="1"/>
</dbReference>
<dbReference type="InterPro" id="IPR015947">
    <property type="entry name" value="PUA-like_sf"/>
</dbReference>
<protein>
    <recommendedName>
        <fullName evidence="3">EVE domain-containing protein</fullName>
    </recommendedName>
</protein>
<organism evidence="4 5">
    <name type="scientific">Platanthera zijinensis</name>
    <dbReference type="NCBI Taxonomy" id="2320716"/>
    <lineage>
        <taxon>Eukaryota</taxon>
        <taxon>Viridiplantae</taxon>
        <taxon>Streptophyta</taxon>
        <taxon>Embryophyta</taxon>
        <taxon>Tracheophyta</taxon>
        <taxon>Spermatophyta</taxon>
        <taxon>Magnoliopsida</taxon>
        <taxon>Liliopsida</taxon>
        <taxon>Asparagales</taxon>
        <taxon>Orchidaceae</taxon>
        <taxon>Orchidoideae</taxon>
        <taxon>Orchideae</taxon>
        <taxon>Orchidinae</taxon>
        <taxon>Platanthera</taxon>
    </lineage>
</organism>
<keyword evidence="5" id="KW-1185">Reference proteome</keyword>
<dbReference type="EMBL" id="JBBWWQ010000001">
    <property type="protein sequence ID" value="KAK8957141.1"/>
    <property type="molecule type" value="Genomic_DNA"/>
</dbReference>
<feature type="domain" description="EVE" evidence="3">
    <location>
        <begin position="5"/>
        <end position="139"/>
    </location>
</feature>
<evidence type="ECO:0000313" key="4">
    <source>
        <dbReference type="EMBL" id="KAK8957141.1"/>
    </source>
</evidence>
<dbReference type="AlphaFoldDB" id="A0AAP0C0I0"/>
<sequence length="189" mass="21063">MGKRSYWLLKTEPGEWSWDDQHRSDGGVSRWDGVRNRQAQKNLKSMKVGDLCFFYHSGRERSIIGVVEVARAWYSTFGDGGKDWEGAVDVRMVAEMQRSVNLKEIKAAAAEMKDFALLRQPRLSVIPVAERIWDRVCEMGGGYAGSSEDGNGGEEEGRNEDASGDGSYFFISNGLILSANKLISTVDLE</sequence>
<dbReference type="Proteomes" id="UP001418222">
    <property type="component" value="Unassembled WGS sequence"/>
</dbReference>
<name>A0AAP0C0I0_9ASPA</name>
<proteinExistence type="predicted"/>
<dbReference type="GO" id="GO:0005634">
    <property type="term" value="C:nucleus"/>
    <property type="evidence" value="ECO:0007669"/>
    <property type="project" value="UniProtKB-SubCell"/>
</dbReference>
<evidence type="ECO:0000256" key="1">
    <source>
        <dbReference type="ARBA" id="ARBA00004123"/>
    </source>
</evidence>
<evidence type="ECO:0000313" key="5">
    <source>
        <dbReference type="Proteomes" id="UP001418222"/>
    </source>
</evidence>
<dbReference type="CDD" id="cd21133">
    <property type="entry name" value="EVE"/>
    <property type="match status" value="1"/>
</dbReference>
<evidence type="ECO:0000259" key="3">
    <source>
        <dbReference type="Pfam" id="PF01878"/>
    </source>
</evidence>
<evidence type="ECO:0000256" key="2">
    <source>
        <dbReference type="ARBA" id="ARBA00023242"/>
    </source>
</evidence>
<comment type="subcellular location">
    <subcellularLocation>
        <location evidence="1">Nucleus</location>
    </subcellularLocation>
</comment>
<dbReference type="PANTHER" id="PTHR14087:SF8">
    <property type="entry name" value="OS03G0676100 PROTEIN"/>
    <property type="match status" value="1"/>
</dbReference>
<reference evidence="4 5" key="1">
    <citation type="journal article" date="2022" name="Nat. Plants">
        <title>Genomes of leafy and leafless Platanthera orchids illuminate the evolution of mycoheterotrophy.</title>
        <authorList>
            <person name="Li M.H."/>
            <person name="Liu K.W."/>
            <person name="Li Z."/>
            <person name="Lu H.C."/>
            <person name="Ye Q.L."/>
            <person name="Zhang D."/>
            <person name="Wang J.Y."/>
            <person name="Li Y.F."/>
            <person name="Zhong Z.M."/>
            <person name="Liu X."/>
            <person name="Yu X."/>
            <person name="Liu D.K."/>
            <person name="Tu X.D."/>
            <person name="Liu B."/>
            <person name="Hao Y."/>
            <person name="Liao X.Y."/>
            <person name="Jiang Y.T."/>
            <person name="Sun W.H."/>
            <person name="Chen J."/>
            <person name="Chen Y.Q."/>
            <person name="Ai Y."/>
            <person name="Zhai J.W."/>
            <person name="Wu S.S."/>
            <person name="Zhou Z."/>
            <person name="Hsiao Y.Y."/>
            <person name="Wu W.L."/>
            <person name="Chen Y.Y."/>
            <person name="Lin Y.F."/>
            <person name="Hsu J.L."/>
            <person name="Li C.Y."/>
            <person name="Wang Z.W."/>
            <person name="Zhao X."/>
            <person name="Zhong W.Y."/>
            <person name="Ma X.K."/>
            <person name="Ma L."/>
            <person name="Huang J."/>
            <person name="Chen G.Z."/>
            <person name="Huang M.Z."/>
            <person name="Huang L."/>
            <person name="Peng D.H."/>
            <person name="Luo Y.B."/>
            <person name="Zou S.Q."/>
            <person name="Chen S.P."/>
            <person name="Lan S."/>
            <person name="Tsai W.C."/>
            <person name="Van de Peer Y."/>
            <person name="Liu Z.J."/>
        </authorList>
    </citation>
    <scope>NUCLEOTIDE SEQUENCE [LARGE SCALE GENOMIC DNA]</scope>
    <source>
        <strain evidence="4">Lor287</strain>
    </source>
</reference>
<comment type="caution">
    <text evidence="4">The sequence shown here is derived from an EMBL/GenBank/DDBJ whole genome shotgun (WGS) entry which is preliminary data.</text>
</comment>
<dbReference type="Pfam" id="PF01878">
    <property type="entry name" value="EVE"/>
    <property type="match status" value="1"/>
</dbReference>
<gene>
    <name evidence="4" type="ORF">KSP39_PZI000279</name>
</gene>
<dbReference type="Gene3D" id="3.10.590.10">
    <property type="entry name" value="ph1033 like domains"/>
    <property type="match status" value="1"/>
</dbReference>
<accession>A0AAP0C0I0</accession>
<keyword evidence="2" id="KW-0539">Nucleus</keyword>
<dbReference type="InterPro" id="IPR052181">
    <property type="entry name" value="5hmC_binding"/>
</dbReference>
<dbReference type="InterPro" id="IPR047197">
    <property type="entry name" value="THYN1-like_EVE"/>
</dbReference>
<dbReference type="SUPFAM" id="SSF88697">
    <property type="entry name" value="PUA domain-like"/>
    <property type="match status" value="1"/>
</dbReference>